<feature type="transmembrane region" description="Helical" evidence="1">
    <location>
        <begin position="12"/>
        <end position="31"/>
    </location>
</feature>
<comment type="caution">
    <text evidence="2">The sequence shown here is derived from an EMBL/GenBank/DDBJ whole genome shotgun (WGS) entry which is preliminary data.</text>
</comment>
<dbReference type="Proteomes" id="UP000772812">
    <property type="component" value="Unassembled WGS sequence"/>
</dbReference>
<organism evidence="2 3">
    <name type="scientific">Persephonella atlantica</name>
    <dbReference type="NCBI Taxonomy" id="2699429"/>
    <lineage>
        <taxon>Bacteria</taxon>
        <taxon>Pseudomonadati</taxon>
        <taxon>Aquificota</taxon>
        <taxon>Aquificia</taxon>
        <taxon>Aquificales</taxon>
        <taxon>Hydrogenothermaceae</taxon>
        <taxon>Persephonella</taxon>
    </lineage>
</organism>
<accession>A0ABS1GI21</accession>
<evidence type="ECO:0000313" key="2">
    <source>
        <dbReference type="EMBL" id="MBK3332516.1"/>
    </source>
</evidence>
<gene>
    <name evidence="2" type="ORF">GWK41_05505</name>
</gene>
<reference evidence="2 3" key="1">
    <citation type="journal article" date="2021" name="Syst. Appl. Microbiol.">
        <title>Persephonella atlantica sp. nov.: How to adapt to physico-chemical gradients in high temperature hydrothermal habitats.</title>
        <authorList>
            <person name="Francois D.X."/>
            <person name="Godfroy A."/>
            <person name="Mathien C."/>
            <person name="Aube J."/>
            <person name="Cathalot C."/>
            <person name="Lesongeur F."/>
            <person name="L'Haridon S."/>
            <person name="Philippon X."/>
            <person name="Roussel E.G."/>
        </authorList>
    </citation>
    <scope>NUCLEOTIDE SEQUENCE [LARGE SCALE GENOMIC DNA]</scope>
    <source>
        <strain evidence="2 3">MO1340</strain>
    </source>
</reference>
<feature type="transmembrane region" description="Helical" evidence="1">
    <location>
        <begin position="43"/>
        <end position="65"/>
    </location>
</feature>
<proteinExistence type="predicted"/>
<keyword evidence="1" id="KW-0812">Transmembrane</keyword>
<protein>
    <submittedName>
        <fullName evidence="2">Uncharacterized protein</fullName>
    </submittedName>
</protein>
<dbReference type="RefSeq" id="WP_200673941.1">
    <property type="nucleotide sequence ID" value="NZ_JAACYA010000002.1"/>
</dbReference>
<name>A0ABS1GI21_9AQUI</name>
<evidence type="ECO:0000256" key="1">
    <source>
        <dbReference type="SAM" id="Phobius"/>
    </source>
</evidence>
<keyword evidence="3" id="KW-1185">Reference proteome</keyword>
<keyword evidence="1" id="KW-0472">Membrane</keyword>
<evidence type="ECO:0000313" key="3">
    <source>
        <dbReference type="Proteomes" id="UP000772812"/>
    </source>
</evidence>
<dbReference type="EMBL" id="JAACYA010000002">
    <property type="protein sequence ID" value="MBK3332516.1"/>
    <property type="molecule type" value="Genomic_DNA"/>
</dbReference>
<keyword evidence="1" id="KW-1133">Transmembrane helix</keyword>
<sequence length="68" mass="8084">MERMEKKRKNPFIVILILTGLMFLPFLAFLFDKFLLKLNNSFLFVAEVGIVSMGLFSAFLIYYFFFKN</sequence>